<dbReference type="Proteomes" id="UP000679725">
    <property type="component" value="Unassembled WGS sequence"/>
</dbReference>
<dbReference type="InterPro" id="IPR046847">
    <property type="entry name" value="Xre-like_HTH"/>
</dbReference>
<proteinExistence type="predicted"/>
<organism evidence="2 3">
    <name type="scientific">Dyadobacter linearis</name>
    <dbReference type="NCBI Taxonomy" id="2823330"/>
    <lineage>
        <taxon>Bacteria</taxon>
        <taxon>Pseudomonadati</taxon>
        <taxon>Bacteroidota</taxon>
        <taxon>Cytophagia</taxon>
        <taxon>Cytophagales</taxon>
        <taxon>Spirosomataceae</taxon>
        <taxon>Dyadobacter</taxon>
    </lineage>
</organism>
<accession>A0ABM8UV58</accession>
<feature type="domain" description="Antitoxin Xre-like helix-turn-helix" evidence="1">
    <location>
        <begin position="22"/>
        <end position="79"/>
    </location>
</feature>
<comment type="caution">
    <text evidence="2">The sequence shown here is derived from an EMBL/GenBank/DDBJ whole genome shotgun (WGS) entry which is preliminary data.</text>
</comment>
<evidence type="ECO:0000259" key="1">
    <source>
        <dbReference type="Pfam" id="PF20432"/>
    </source>
</evidence>
<dbReference type="EMBL" id="CAJRAU010000006">
    <property type="protein sequence ID" value="CAG5072338.1"/>
    <property type="molecule type" value="Genomic_DNA"/>
</dbReference>
<evidence type="ECO:0000313" key="3">
    <source>
        <dbReference type="Proteomes" id="UP000679725"/>
    </source>
</evidence>
<gene>
    <name evidence="2" type="ORF">DYBT9623_04120</name>
</gene>
<dbReference type="RefSeq" id="WP_215235408.1">
    <property type="nucleotide sequence ID" value="NZ_CAJRAU010000006.1"/>
</dbReference>
<name>A0ABM8UV58_9BACT</name>
<sequence>MKSVKTIFSDLDLSSDFAIIVLARKGVHTKVFYEFAEAIKMPEKNLAAMINLSSRTISNYSEAGKSLDAPQGEHLLKLIALYEKGELLFGNTSEFNYWLAKPSWNSAEKPVSWLTTSGGVGFISAELDRLAQGYPA</sequence>
<dbReference type="Pfam" id="PF20432">
    <property type="entry name" value="Xre-like-HTH"/>
    <property type="match status" value="1"/>
</dbReference>
<keyword evidence="3" id="KW-1185">Reference proteome</keyword>
<protein>
    <recommendedName>
        <fullName evidence="1">Antitoxin Xre-like helix-turn-helix domain-containing protein</fullName>
    </recommendedName>
</protein>
<reference evidence="2 3" key="1">
    <citation type="submission" date="2021-04" db="EMBL/GenBank/DDBJ databases">
        <authorList>
            <person name="Rodrigo-Torres L."/>
            <person name="Arahal R. D."/>
            <person name="Lucena T."/>
        </authorList>
    </citation>
    <scope>NUCLEOTIDE SEQUENCE [LARGE SCALE GENOMIC DNA]</scope>
    <source>
        <strain evidence="2 3">CECT 9623</strain>
    </source>
</reference>
<evidence type="ECO:0000313" key="2">
    <source>
        <dbReference type="EMBL" id="CAG5072338.1"/>
    </source>
</evidence>